<comment type="caution">
    <text evidence="2">The sequence shown here is derived from an EMBL/GenBank/DDBJ whole genome shotgun (WGS) entry which is preliminary data.</text>
</comment>
<organism evidence="2 3">
    <name type="scientific">Caldibacillus debilis</name>
    <dbReference type="NCBI Taxonomy" id="301148"/>
    <lineage>
        <taxon>Bacteria</taxon>
        <taxon>Bacillati</taxon>
        <taxon>Bacillota</taxon>
        <taxon>Bacilli</taxon>
        <taxon>Bacillales</taxon>
        <taxon>Bacillaceae</taxon>
        <taxon>Caldibacillus</taxon>
    </lineage>
</organism>
<dbReference type="RefSeq" id="WP_276642659.1">
    <property type="nucleotide sequence ID" value="NZ_QEWE01000011.1"/>
</dbReference>
<dbReference type="InterPro" id="IPR054467">
    <property type="entry name" value="YkoP-like_dom"/>
</dbReference>
<sequence length="184" mass="21830">MNIRGFFLVMWNLWDPIYFSMTRLRYIERNGERTIIRARLTRYRGKPVVLSDGTVIGKKDLLIKIHLHNAKLLRELQQYNHEIAKGKAIYRHVKETLPSVAAFLESHRRFSEIKGIVGITTLHKSGGKLGFEAFPIHNRLYKYYKLILLFPIYILSSRWFFKQKIPKPAYLFMSKNTLLQRYGK</sequence>
<dbReference type="Pfam" id="PF22790">
    <property type="entry name" value="YkoP"/>
    <property type="match status" value="1"/>
</dbReference>
<feature type="domain" description="YkoP-like" evidence="1">
    <location>
        <begin position="5"/>
        <end position="182"/>
    </location>
</feature>
<protein>
    <recommendedName>
        <fullName evidence="1">YkoP-like domain-containing protein</fullName>
    </recommendedName>
</protein>
<name>A0A3E0K6T9_9BACI</name>
<evidence type="ECO:0000259" key="1">
    <source>
        <dbReference type="Pfam" id="PF22790"/>
    </source>
</evidence>
<evidence type="ECO:0000313" key="2">
    <source>
        <dbReference type="EMBL" id="REJ30201.1"/>
    </source>
</evidence>
<dbReference type="EMBL" id="QEWE01000011">
    <property type="protein sequence ID" value="REJ30201.1"/>
    <property type="molecule type" value="Genomic_DNA"/>
</dbReference>
<dbReference type="Proteomes" id="UP000257014">
    <property type="component" value="Unassembled WGS sequence"/>
</dbReference>
<reference evidence="2 3" key="1">
    <citation type="submission" date="2018-03" db="EMBL/GenBank/DDBJ databases">
        <authorList>
            <person name="Keele B.F."/>
        </authorList>
    </citation>
    <scope>NUCLEOTIDE SEQUENCE [LARGE SCALE GENOMIC DNA]</scope>
    <source>
        <strain evidence="2">ZCTH4_d</strain>
    </source>
</reference>
<evidence type="ECO:0000313" key="3">
    <source>
        <dbReference type="Proteomes" id="UP000257014"/>
    </source>
</evidence>
<dbReference type="AlphaFoldDB" id="A0A3E0K6T9"/>
<proteinExistence type="predicted"/>
<gene>
    <name evidence="2" type="ORF">C6P37_03545</name>
</gene>
<accession>A0A3E0K6T9</accession>